<dbReference type="Proteomes" id="UP000220922">
    <property type="component" value="Unassembled WGS sequence"/>
</dbReference>
<proteinExistence type="predicted"/>
<protein>
    <recommendedName>
        <fullName evidence="3">PRTRC system protein B</fullName>
    </recommendedName>
</protein>
<name>A0A2H3KTE9_9CHLR</name>
<comment type="caution">
    <text evidence="1">The sequence shown here is derived from an EMBL/GenBank/DDBJ whole genome shotgun (WGS) entry which is preliminary data.</text>
</comment>
<dbReference type="InterPro" id="IPR032787">
    <property type="entry name" value="Prok-E2_D"/>
</dbReference>
<dbReference type="OrthoDB" id="163098at2"/>
<organism evidence="1 2">
    <name type="scientific">Candidatus Chloroploca asiatica</name>
    <dbReference type="NCBI Taxonomy" id="1506545"/>
    <lineage>
        <taxon>Bacteria</taxon>
        <taxon>Bacillati</taxon>
        <taxon>Chloroflexota</taxon>
        <taxon>Chloroflexia</taxon>
        <taxon>Chloroflexales</taxon>
        <taxon>Chloroflexineae</taxon>
        <taxon>Oscillochloridaceae</taxon>
        <taxon>Candidatus Chloroploca</taxon>
    </lineage>
</organism>
<reference evidence="1 2" key="1">
    <citation type="submission" date="2016-05" db="EMBL/GenBank/DDBJ databases">
        <authorList>
            <person name="Lavstsen T."/>
            <person name="Jespersen J.S."/>
        </authorList>
    </citation>
    <scope>NUCLEOTIDE SEQUENCE [LARGE SCALE GENOMIC DNA]</scope>
    <source>
        <strain evidence="1 2">B7-9</strain>
    </source>
</reference>
<dbReference type="Pfam" id="PF14460">
    <property type="entry name" value="Prok-E2_D"/>
    <property type="match status" value="1"/>
</dbReference>
<evidence type="ECO:0000313" key="2">
    <source>
        <dbReference type="Proteomes" id="UP000220922"/>
    </source>
</evidence>
<dbReference type="AlphaFoldDB" id="A0A2H3KTE9"/>
<dbReference type="EMBL" id="LYXE01000161">
    <property type="protein sequence ID" value="PDV97142.1"/>
    <property type="molecule type" value="Genomic_DNA"/>
</dbReference>
<keyword evidence="2" id="KW-1185">Reference proteome</keyword>
<dbReference type="RefSeq" id="WP_097654752.1">
    <property type="nucleotide sequence ID" value="NZ_LYXE01000161.1"/>
</dbReference>
<sequence>MDLPEQPPDELRRRPWLRRTPRPIRQALVIDRTPTIQIGIFADAIYLTRRQGRGWVSYPISAEDLAAALGKLPTSSGLLPPNTLGTGTVNGQRFYVVAVPPRPAALRIAGRTRPYTIQTPPLIWAGCGQDYRIFALATLDWPQRQTPLAHAPFPNTYASGAICWGSTEPRPVAAPATMLHVLDLYLEGSCFNHHLAQQRSRSKPRNVMTRYRTLSVATPYPLDDLVPAGHDLAWLLAGEAWRGRGVQ</sequence>
<gene>
    <name evidence="1" type="ORF">A9Q02_22585</name>
</gene>
<evidence type="ECO:0008006" key="3">
    <source>
        <dbReference type="Google" id="ProtNLM"/>
    </source>
</evidence>
<accession>A0A2H3KTE9</accession>
<evidence type="ECO:0000313" key="1">
    <source>
        <dbReference type="EMBL" id="PDV97142.1"/>
    </source>
</evidence>